<organism evidence="3 4">
    <name type="scientific">Algoriphagus marincola HL-49</name>
    <dbReference type="NCBI Taxonomy" id="1305737"/>
    <lineage>
        <taxon>Bacteria</taxon>
        <taxon>Pseudomonadati</taxon>
        <taxon>Bacteroidota</taxon>
        <taxon>Cytophagia</taxon>
        <taxon>Cytophagales</taxon>
        <taxon>Cyclobacteriaceae</taxon>
        <taxon>Algoriphagus</taxon>
    </lineage>
</organism>
<dbReference type="EMBL" id="LJXT01000109">
    <property type="protein sequence ID" value="KPQ12989.1"/>
    <property type="molecule type" value="Genomic_DNA"/>
</dbReference>
<dbReference type="InterPro" id="IPR046911">
    <property type="entry name" value="ABC-3C_CTD9"/>
</dbReference>
<evidence type="ECO:0000256" key="1">
    <source>
        <dbReference type="SAM" id="MobiDB-lite"/>
    </source>
</evidence>
<accession>A0A0P7XC84</accession>
<feature type="compositionally biased region" description="Polar residues" evidence="1">
    <location>
        <begin position="1"/>
        <end position="14"/>
    </location>
</feature>
<feature type="domain" description="ABC-three component systems C-terminal" evidence="2">
    <location>
        <begin position="73"/>
        <end position="189"/>
    </location>
</feature>
<reference evidence="3 4" key="1">
    <citation type="submission" date="2015-09" db="EMBL/GenBank/DDBJ databases">
        <title>Identification and resolution of microdiversity through metagenomic sequencing of parallel consortia.</title>
        <authorList>
            <person name="Nelson W.C."/>
            <person name="Romine M.F."/>
            <person name="Lindemann S.R."/>
        </authorList>
    </citation>
    <scope>NUCLEOTIDE SEQUENCE [LARGE SCALE GENOMIC DNA]</scope>
    <source>
        <strain evidence="3">HL-49</strain>
    </source>
</reference>
<dbReference type="AlphaFoldDB" id="A0A0P7XC84"/>
<proteinExistence type="predicted"/>
<feature type="region of interest" description="Disordered" evidence="1">
    <location>
        <begin position="1"/>
        <end position="26"/>
    </location>
</feature>
<evidence type="ECO:0000313" key="4">
    <source>
        <dbReference type="Proteomes" id="UP000050421"/>
    </source>
</evidence>
<dbReference type="Proteomes" id="UP000050421">
    <property type="component" value="Unassembled WGS sequence"/>
</dbReference>
<evidence type="ECO:0000313" key="3">
    <source>
        <dbReference type="EMBL" id="KPQ12989.1"/>
    </source>
</evidence>
<name>A0A0P7XC84_9BACT</name>
<protein>
    <recommendedName>
        <fullName evidence="2">ABC-three component systems C-terminal domain-containing protein</fullName>
    </recommendedName>
</protein>
<gene>
    <name evidence="3" type="ORF">HLUCCX10_14395</name>
</gene>
<dbReference type="PATRIC" id="fig|1305737.6.peg.3614"/>
<dbReference type="OrthoDB" id="9088658at2"/>
<comment type="caution">
    <text evidence="3">The sequence shown here is derived from an EMBL/GenBank/DDBJ whole genome shotgun (WGS) entry which is preliminary data.</text>
</comment>
<dbReference type="Pfam" id="PF20285">
    <property type="entry name" value="CTD9"/>
    <property type="match status" value="1"/>
</dbReference>
<evidence type="ECO:0000259" key="2">
    <source>
        <dbReference type="Pfam" id="PF20285"/>
    </source>
</evidence>
<dbReference type="STRING" id="1305737.GCA_000526355_02762"/>
<sequence>MVKRTNQNNANIEGSGNKIVGGDDKSQTNNFYGSNGKLSSLFEKLKASVDNSEEIEKISDDLKRYTARRDTVGLEQKLKNANKSYLYEDFAWLKQEFHKKLVYYQNYEPAQEIFAFILAIVLEKYIHLIKPMLREGIPEREILSTISRDVVKPILDLIESEGCDDIIGLSSTEIQGMFHYLTGNCHINWEV</sequence>